<dbReference type="PROSITE" id="PS00108">
    <property type="entry name" value="PROTEIN_KINASE_ST"/>
    <property type="match status" value="1"/>
</dbReference>
<dbReference type="PANTHER" id="PTHR43628:SF1">
    <property type="entry name" value="CHITIN SYNTHASE REGULATORY FACTOR 2-RELATED"/>
    <property type="match status" value="1"/>
</dbReference>
<dbReference type="SUPFAM" id="SSF81901">
    <property type="entry name" value="HCP-like"/>
    <property type="match status" value="2"/>
</dbReference>
<dbReference type="EMBL" id="JAAAJB010000852">
    <property type="protein sequence ID" value="KAG0250524.1"/>
    <property type="molecule type" value="Genomic_DNA"/>
</dbReference>
<organism evidence="7 8">
    <name type="scientific">Actinomortierella ambigua</name>
    <dbReference type="NCBI Taxonomy" id="1343610"/>
    <lineage>
        <taxon>Eukaryota</taxon>
        <taxon>Fungi</taxon>
        <taxon>Fungi incertae sedis</taxon>
        <taxon>Mucoromycota</taxon>
        <taxon>Mortierellomycotina</taxon>
        <taxon>Mortierellomycetes</taxon>
        <taxon>Mortierellales</taxon>
        <taxon>Mortierellaceae</taxon>
        <taxon>Actinomortierella</taxon>
    </lineage>
</organism>
<dbReference type="Pfam" id="PF07714">
    <property type="entry name" value="PK_Tyr_Ser-Thr"/>
    <property type="match status" value="1"/>
</dbReference>
<accession>A0A9P6TX72</accession>
<keyword evidence="8" id="KW-1185">Reference proteome</keyword>
<protein>
    <recommendedName>
        <fullName evidence="6">Protein kinase domain-containing protein</fullName>
    </recommendedName>
</protein>
<feature type="non-terminal residue" evidence="7">
    <location>
        <position position="589"/>
    </location>
</feature>
<dbReference type="PANTHER" id="PTHR43628">
    <property type="entry name" value="ACTIVATOR OF C KINASE PROTEIN 1-RELATED"/>
    <property type="match status" value="1"/>
</dbReference>
<reference evidence="7" key="1">
    <citation type="journal article" date="2020" name="Fungal Divers.">
        <title>Resolving the Mortierellaceae phylogeny through synthesis of multi-gene phylogenetics and phylogenomics.</title>
        <authorList>
            <person name="Vandepol N."/>
            <person name="Liber J."/>
            <person name="Desiro A."/>
            <person name="Na H."/>
            <person name="Kennedy M."/>
            <person name="Barry K."/>
            <person name="Grigoriev I.V."/>
            <person name="Miller A.N."/>
            <person name="O'Donnell K."/>
            <person name="Stajich J.E."/>
            <person name="Bonito G."/>
        </authorList>
    </citation>
    <scope>NUCLEOTIDE SEQUENCE</scope>
    <source>
        <strain evidence="7">BC1065</strain>
    </source>
</reference>
<dbReference type="SMART" id="SM00220">
    <property type="entry name" value="S_TKc"/>
    <property type="match status" value="1"/>
</dbReference>
<dbReference type="Gene3D" id="1.25.40.10">
    <property type="entry name" value="Tetratricopeptide repeat domain"/>
    <property type="match status" value="2"/>
</dbReference>
<dbReference type="SMART" id="SM00671">
    <property type="entry name" value="SEL1"/>
    <property type="match status" value="7"/>
</dbReference>
<feature type="binding site" evidence="4">
    <location>
        <position position="31"/>
    </location>
    <ligand>
        <name>ATP</name>
        <dbReference type="ChEBI" id="CHEBI:30616"/>
    </ligand>
</feature>
<dbReference type="InterPro" id="IPR052945">
    <property type="entry name" value="Mitotic_Regulator"/>
</dbReference>
<dbReference type="SUPFAM" id="SSF56112">
    <property type="entry name" value="Protein kinase-like (PK-like)"/>
    <property type="match status" value="1"/>
</dbReference>
<evidence type="ECO:0000256" key="2">
    <source>
        <dbReference type="ARBA" id="ARBA00022741"/>
    </source>
</evidence>
<dbReference type="Proteomes" id="UP000807716">
    <property type="component" value="Unassembled WGS sequence"/>
</dbReference>
<name>A0A9P6TX72_9FUNG</name>
<dbReference type="InterPro" id="IPR011990">
    <property type="entry name" value="TPR-like_helical_dom_sf"/>
</dbReference>
<evidence type="ECO:0000313" key="7">
    <source>
        <dbReference type="EMBL" id="KAG0250524.1"/>
    </source>
</evidence>
<evidence type="ECO:0000256" key="4">
    <source>
        <dbReference type="PROSITE-ProRule" id="PRU10141"/>
    </source>
</evidence>
<sequence length="589" mass="65279">MASLTVGTLLGAGRYGKVYKGRWHERGIALKKFPITNEEVRQAEAVRREIETLQCLVDRHLIQYYGATYHEDMLALVMDQVEGGSLQWVIETQPQQGHQRMDWSTKMRIAREIAHGLAYLHRHQILHLDLKSSNVLLKRHHHHLQVKLCDFWLPTVKARSVSNTVDRPVLHSASPRWMAPELFTASPKYSAKSDMYALGMVMWEMAANCTVPFQDQLDNVVIMAIVKRGEREVLPDNTPADYRQWVDRCWIHDPEKRPETSEMLPVAPTAADPLGMVITKSTVVKTKPTPTSPATSVSESTSSPTPTSESTPSLSPASPTSPASTTVTDDLLLLLARGHEGDVEAQLILGATYEQGLSNVDQNDTVAFQWFLRAATYDSTEAQYKTGHCFIVGCGTPKNLGAGLYWLRRAAEKGHARAQNDLGWMYHRGLGTANNGRDDAQAMVWFRKAAAQGNPEAQFNVGWMYQNAYGVSQDDGEAWVWYHKAADLGNASARANIGALYLRGLGSVGRDYGEALAWCRLAAGQEDASAMNNIGWMYQNGLGVGRNYQEAISWYCRAANQGNADAQLNLGVMYEEGLGVVKDVQQAAV</sequence>
<dbReference type="Gene3D" id="1.10.510.10">
    <property type="entry name" value="Transferase(Phosphotransferase) domain 1"/>
    <property type="match status" value="1"/>
</dbReference>
<dbReference type="GO" id="GO:0005524">
    <property type="term" value="F:ATP binding"/>
    <property type="evidence" value="ECO:0007669"/>
    <property type="project" value="UniProtKB-UniRule"/>
</dbReference>
<dbReference type="InterPro" id="IPR011009">
    <property type="entry name" value="Kinase-like_dom_sf"/>
</dbReference>
<keyword evidence="1" id="KW-0808">Transferase</keyword>
<dbReference type="OrthoDB" id="346907at2759"/>
<feature type="domain" description="Protein kinase" evidence="6">
    <location>
        <begin position="4"/>
        <end position="270"/>
    </location>
</feature>
<dbReference type="InterPro" id="IPR001245">
    <property type="entry name" value="Ser-Thr/Tyr_kinase_cat_dom"/>
</dbReference>
<dbReference type="GO" id="GO:0004674">
    <property type="term" value="F:protein serine/threonine kinase activity"/>
    <property type="evidence" value="ECO:0007669"/>
    <property type="project" value="UniProtKB-KW"/>
</dbReference>
<evidence type="ECO:0000256" key="3">
    <source>
        <dbReference type="ARBA" id="ARBA00022840"/>
    </source>
</evidence>
<proteinExistence type="predicted"/>
<feature type="region of interest" description="Disordered" evidence="5">
    <location>
        <begin position="282"/>
        <end position="325"/>
    </location>
</feature>
<evidence type="ECO:0000256" key="1">
    <source>
        <dbReference type="ARBA" id="ARBA00022527"/>
    </source>
</evidence>
<dbReference type="InterPro" id="IPR000719">
    <property type="entry name" value="Prot_kinase_dom"/>
</dbReference>
<keyword evidence="2 4" id="KW-0547">Nucleotide-binding</keyword>
<evidence type="ECO:0000256" key="5">
    <source>
        <dbReference type="SAM" id="MobiDB-lite"/>
    </source>
</evidence>
<keyword evidence="1" id="KW-0723">Serine/threonine-protein kinase</keyword>
<gene>
    <name evidence="7" type="ORF">DFQ27_009377</name>
</gene>
<evidence type="ECO:0000259" key="6">
    <source>
        <dbReference type="PROSITE" id="PS50011"/>
    </source>
</evidence>
<dbReference type="Pfam" id="PF08238">
    <property type="entry name" value="Sel1"/>
    <property type="match status" value="7"/>
</dbReference>
<evidence type="ECO:0000313" key="8">
    <source>
        <dbReference type="Proteomes" id="UP000807716"/>
    </source>
</evidence>
<comment type="caution">
    <text evidence="7">The sequence shown here is derived from an EMBL/GenBank/DDBJ whole genome shotgun (WGS) entry which is preliminary data.</text>
</comment>
<dbReference type="PROSITE" id="PS50011">
    <property type="entry name" value="PROTEIN_KINASE_DOM"/>
    <property type="match status" value="1"/>
</dbReference>
<dbReference type="PROSITE" id="PS00107">
    <property type="entry name" value="PROTEIN_KINASE_ATP"/>
    <property type="match status" value="1"/>
</dbReference>
<dbReference type="InterPro" id="IPR017441">
    <property type="entry name" value="Protein_kinase_ATP_BS"/>
</dbReference>
<keyword evidence="3 4" id="KW-0067">ATP-binding</keyword>
<keyword evidence="1" id="KW-0418">Kinase</keyword>
<dbReference type="InterPro" id="IPR008271">
    <property type="entry name" value="Ser/Thr_kinase_AS"/>
</dbReference>
<dbReference type="AlphaFoldDB" id="A0A9P6TX72"/>
<dbReference type="InterPro" id="IPR006597">
    <property type="entry name" value="Sel1-like"/>
</dbReference>